<dbReference type="HOGENOM" id="CLU_086287_1_0_4"/>
<dbReference type="Pfam" id="PF12146">
    <property type="entry name" value="Hydrolase_4"/>
    <property type="match status" value="1"/>
</dbReference>
<dbReference type="GO" id="GO:0016787">
    <property type="term" value="F:hydrolase activity"/>
    <property type="evidence" value="ECO:0007669"/>
    <property type="project" value="UniProtKB-KW"/>
</dbReference>
<reference evidence="2 3" key="1">
    <citation type="journal article" date="2012" name="Appl. Environ. Microbiol.">
        <title>Draft genome sequence of a psychrotolerant sulfur-oxidizing bacterium, Sulfuricella denitrificans skB26, and proteomic insights into cold adaptation.</title>
        <authorList>
            <person name="Watanabe T."/>
            <person name="Kojima H."/>
            <person name="Fukui M."/>
        </authorList>
    </citation>
    <scope>NUCLEOTIDE SEQUENCE [LARGE SCALE GENOMIC DNA]</scope>
    <source>
        <strain evidence="3">skB26</strain>
    </source>
</reference>
<keyword evidence="3" id="KW-1185">Reference proteome</keyword>
<dbReference type="AlphaFoldDB" id="S6AZS1"/>
<gene>
    <name evidence="2" type="ORF">SCD_n00158</name>
</gene>
<sequence length="202" mass="21912">MTSQHFFIDGPSGQLEAAITLPSGECRGIALVAHPHPLHGGTMDNKVVTTLARTFSRLGLAVFRLNFRGVGQSAGEFDHGIGETDDMLALADHARREQGNLPITLAGFSFGGYVQTRMLERIEVHRLILVAPAVKRFEVGAVPTDTLVIHGEQDEVVPLTDVLDWARPQNLPLTVVPGAGHFFHGQLTLLARIVNNACLRLL</sequence>
<dbReference type="SUPFAM" id="SSF53474">
    <property type="entry name" value="alpha/beta-Hydrolases"/>
    <property type="match status" value="1"/>
</dbReference>
<dbReference type="PANTHER" id="PTHR42103">
    <property type="entry name" value="ALPHA/BETA-HYDROLASES SUPERFAMILY PROTEIN"/>
    <property type="match status" value="1"/>
</dbReference>
<organism evidence="2 3">
    <name type="scientific">Sulfuricella denitrificans (strain DSM 22764 / NBRC 105220 / skB26)</name>
    <dbReference type="NCBI Taxonomy" id="1163617"/>
    <lineage>
        <taxon>Bacteria</taxon>
        <taxon>Pseudomonadati</taxon>
        <taxon>Pseudomonadota</taxon>
        <taxon>Betaproteobacteria</taxon>
        <taxon>Nitrosomonadales</taxon>
        <taxon>Sulfuricellaceae</taxon>
        <taxon>Sulfuricella</taxon>
    </lineage>
</organism>
<protein>
    <submittedName>
        <fullName evidence="2">Alpha/beta hydrolase</fullName>
    </submittedName>
</protein>
<keyword evidence="2" id="KW-0378">Hydrolase</keyword>
<feature type="domain" description="Serine aminopeptidase S33" evidence="1">
    <location>
        <begin position="38"/>
        <end position="135"/>
    </location>
</feature>
<proteinExistence type="predicted"/>
<dbReference type="EMBL" id="AP013066">
    <property type="protein sequence ID" value="BAN34007.1"/>
    <property type="molecule type" value="Genomic_DNA"/>
</dbReference>
<dbReference type="OrthoDB" id="9800435at2"/>
<accession>S6AZS1</accession>
<dbReference type="PANTHER" id="PTHR42103:SF2">
    <property type="entry name" value="AB HYDROLASE-1 DOMAIN-CONTAINING PROTEIN"/>
    <property type="match status" value="1"/>
</dbReference>
<dbReference type="eggNOG" id="COG2945">
    <property type="taxonomic scope" value="Bacteria"/>
</dbReference>
<dbReference type="InterPro" id="IPR022742">
    <property type="entry name" value="Hydrolase_4"/>
</dbReference>
<evidence type="ECO:0000313" key="2">
    <source>
        <dbReference type="EMBL" id="BAN34007.1"/>
    </source>
</evidence>
<dbReference type="InterPro" id="IPR029058">
    <property type="entry name" value="AB_hydrolase_fold"/>
</dbReference>
<dbReference type="Gene3D" id="3.40.50.1820">
    <property type="entry name" value="alpha/beta hydrolase"/>
    <property type="match status" value="1"/>
</dbReference>
<name>S6AZS1_SULDS</name>
<dbReference type="STRING" id="1163617.SCD_n00158"/>
<evidence type="ECO:0000259" key="1">
    <source>
        <dbReference type="Pfam" id="PF12146"/>
    </source>
</evidence>
<dbReference type="RefSeq" id="WP_009207047.1">
    <property type="nucleotide sequence ID" value="NC_022357.1"/>
</dbReference>
<dbReference type="KEGG" id="sdr:SCD_n00158"/>
<dbReference type="Proteomes" id="UP000015559">
    <property type="component" value="Chromosome"/>
</dbReference>
<evidence type="ECO:0000313" key="3">
    <source>
        <dbReference type="Proteomes" id="UP000015559"/>
    </source>
</evidence>